<keyword evidence="2" id="KW-0472">Membrane</keyword>
<feature type="region of interest" description="Disordered" evidence="1">
    <location>
        <begin position="69"/>
        <end position="100"/>
    </location>
</feature>
<keyword evidence="2" id="KW-1133">Transmembrane helix</keyword>
<sequence>MPQETNQGKLRPLHFSLSIPFFPLLPYPFLLINLLTRAPSPVRRNETRMQKMREKYRLLPGLPLISRTHFQRPERLRRSQSRSTPSPEIPTITTAGPCVATAPRHFPPLLHTQSSIARAPHNLHRHRALLPR</sequence>
<feature type="compositionally biased region" description="Low complexity" evidence="1">
    <location>
        <begin position="83"/>
        <end position="94"/>
    </location>
</feature>
<dbReference type="Proteomes" id="UP000007129">
    <property type="component" value="Unassembled WGS sequence"/>
</dbReference>
<reference evidence="3 4" key="1">
    <citation type="journal article" date="2012" name="BMC Genomics">
        <title>Tools to kill: Genome of one of the most destructive plant pathogenic fungi Macrophomina phaseolina.</title>
        <authorList>
            <person name="Islam M.S."/>
            <person name="Haque M.S."/>
            <person name="Islam M.M."/>
            <person name="Emdad E.M."/>
            <person name="Halim A."/>
            <person name="Hossen Q.M.M."/>
            <person name="Hossain M.Z."/>
            <person name="Ahmed B."/>
            <person name="Rahim S."/>
            <person name="Rahman M.S."/>
            <person name="Alam M.M."/>
            <person name="Hou S."/>
            <person name="Wan X."/>
            <person name="Saito J.A."/>
            <person name="Alam M."/>
        </authorList>
    </citation>
    <scope>NUCLEOTIDE SEQUENCE [LARGE SCALE GENOMIC DNA]</scope>
    <source>
        <strain evidence="3 4">MS6</strain>
    </source>
</reference>
<comment type="caution">
    <text evidence="3">The sequence shown here is derived from an EMBL/GenBank/DDBJ whole genome shotgun (WGS) entry which is preliminary data.</text>
</comment>
<protein>
    <submittedName>
        <fullName evidence="3">Uncharacterized protein</fullName>
    </submittedName>
</protein>
<evidence type="ECO:0000313" key="3">
    <source>
        <dbReference type="EMBL" id="EKG10163.1"/>
    </source>
</evidence>
<accession>K2R7B2</accession>
<gene>
    <name evidence="3" type="ORF">MPH_12763</name>
</gene>
<dbReference type="AlphaFoldDB" id="K2R7B2"/>
<evidence type="ECO:0000256" key="1">
    <source>
        <dbReference type="SAM" id="MobiDB-lite"/>
    </source>
</evidence>
<name>K2R7B2_MACPH</name>
<organism evidence="3 4">
    <name type="scientific">Macrophomina phaseolina (strain MS6)</name>
    <name type="common">Charcoal rot fungus</name>
    <dbReference type="NCBI Taxonomy" id="1126212"/>
    <lineage>
        <taxon>Eukaryota</taxon>
        <taxon>Fungi</taxon>
        <taxon>Dikarya</taxon>
        <taxon>Ascomycota</taxon>
        <taxon>Pezizomycotina</taxon>
        <taxon>Dothideomycetes</taxon>
        <taxon>Dothideomycetes incertae sedis</taxon>
        <taxon>Botryosphaeriales</taxon>
        <taxon>Botryosphaeriaceae</taxon>
        <taxon>Macrophomina</taxon>
    </lineage>
</organism>
<dbReference type="InParanoid" id="K2R7B2"/>
<evidence type="ECO:0000256" key="2">
    <source>
        <dbReference type="SAM" id="Phobius"/>
    </source>
</evidence>
<dbReference type="VEuPathDB" id="FungiDB:MPH_12763"/>
<dbReference type="HOGENOM" id="CLU_1917443_0_0_1"/>
<proteinExistence type="predicted"/>
<evidence type="ECO:0000313" key="4">
    <source>
        <dbReference type="Proteomes" id="UP000007129"/>
    </source>
</evidence>
<dbReference type="EMBL" id="AHHD01000526">
    <property type="protein sequence ID" value="EKG10163.1"/>
    <property type="molecule type" value="Genomic_DNA"/>
</dbReference>
<keyword evidence="2" id="KW-0812">Transmembrane</keyword>
<feature type="transmembrane region" description="Helical" evidence="2">
    <location>
        <begin position="12"/>
        <end position="35"/>
    </location>
</feature>